<sequence>MPFILETASLLTVLIRFIKQKLKPKSRLILLAANCLNCCLEISFEQRDCSCLLGDITQSKI</sequence>
<name>A0A148KNA0_9ALTE</name>
<proteinExistence type="predicted"/>
<accession>A0A148KNA0</accession>
<evidence type="ECO:0000313" key="1">
    <source>
        <dbReference type="EMBL" id="KXI27777.1"/>
    </source>
</evidence>
<keyword evidence="2" id="KW-1185">Reference proteome</keyword>
<dbReference type="EMBL" id="LSNE01000009">
    <property type="protein sequence ID" value="KXI27777.1"/>
    <property type="molecule type" value="Genomic_DNA"/>
</dbReference>
<dbReference type="Proteomes" id="UP000070299">
    <property type="component" value="Unassembled WGS sequence"/>
</dbReference>
<organism evidence="1 2">
    <name type="scientific">Paraglaciecola hydrolytica</name>
    <dbReference type="NCBI Taxonomy" id="1799789"/>
    <lineage>
        <taxon>Bacteria</taxon>
        <taxon>Pseudomonadati</taxon>
        <taxon>Pseudomonadota</taxon>
        <taxon>Gammaproteobacteria</taxon>
        <taxon>Alteromonadales</taxon>
        <taxon>Alteromonadaceae</taxon>
        <taxon>Paraglaciecola</taxon>
    </lineage>
</organism>
<comment type="caution">
    <text evidence="1">The sequence shown here is derived from an EMBL/GenBank/DDBJ whole genome shotgun (WGS) entry which is preliminary data.</text>
</comment>
<reference evidence="2" key="1">
    <citation type="submission" date="2016-02" db="EMBL/GenBank/DDBJ databases">
        <authorList>
            <person name="Schultz-Johansen M."/>
            <person name="Glaring M.A."/>
            <person name="Bech P.K."/>
            <person name="Stougaard P."/>
        </authorList>
    </citation>
    <scope>NUCLEOTIDE SEQUENCE [LARGE SCALE GENOMIC DNA]</scope>
    <source>
        <strain evidence="2">S66</strain>
    </source>
</reference>
<dbReference type="STRING" id="1799789.AX660_19750"/>
<gene>
    <name evidence="1" type="ORF">AX660_19750</name>
</gene>
<evidence type="ECO:0000313" key="2">
    <source>
        <dbReference type="Proteomes" id="UP000070299"/>
    </source>
</evidence>
<dbReference type="AlphaFoldDB" id="A0A148KNA0"/>
<protein>
    <submittedName>
        <fullName evidence="1">Uncharacterized protein</fullName>
    </submittedName>
</protein>